<dbReference type="eggNOG" id="arCOG02998">
    <property type="taxonomic scope" value="Archaea"/>
</dbReference>
<dbReference type="PANTHER" id="PTHR35848">
    <property type="entry name" value="OXALATE-BINDING PROTEIN"/>
    <property type="match status" value="1"/>
</dbReference>
<keyword evidence="1" id="KW-0479">Metal-binding</keyword>
<dbReference type="SUPFAM" id="SSF51182">
    <property type="entry name" value="RmlC-like cupins"/>
    <property type="match status" value="1"/>
</dbReference>
<evidence type="ECO:0000313" key="4">
    <source>
        <dbReference type="Proteomes" id="UP000011566"/>
    </source>
</evidence>
<reference evidence="3 4" key="1">
    <citation type="journal article" date="2014" name="PLoS Genet.">
        <title>Phylogenetically driven sequencing of extremely halophilic archaea reveals strategies for static and dynamic osmo-response.</title>
        <authorList>
            <person name="Becker E.A."/>
            <person name="Seitzer P.M."/>
            <person name="Tritt A."/>
            <person name="Larsen D."/>
            <person name="Krusor M."/>
            <person name="Yao A.I."/>
            <person name="Wu D."/>
            <person name="Madern D."/>
            <person name="Eisen J.A."/>
            <person name="Darling A.E."/>
            <person name="Facciotti M.T."/>
        </authorList>
    </citation>
    <scope>NUCLEOTIDE SEQUENCE [LARGE SCALE GENOMIC DNA]</scope>
    <source>
        <strain evidence="3 4">100A6</strain>
    </source>
</reference>
<dbReference type="PANTHER" id="PTHR35848:SF9">
    <property type="entry name" value="SLL1358 PROTEIN"/>
    <property type="match status" value="1"/>
</dbReference>
<dbReference type="Proteomes" id="UP000011566">
    <property type="component" value="Unassembled WGS sequence"/>
</dbReference>
<evidence type="ECO:0000313" key="3">
    <source>
        <dbReference type="EMBL" id="EMA36248.1"/>
    </source>
</evidence>
<accession>M0LSV7</accession>
<comment type="caution">
    <text evidence="3">The sequence shown here is derived from an EMBL/GenBank/DDBJ whole genome shotgun (WGS) entry which is preliminary data.</text>
</comment>
<keyword evidence="4" id="KW-1185">Reference proteome</keyword>
<dbReference type="InterPro" id="IPR013096">
    <property type="entry name" value="Cupin_2"/>
</dbReference>
<dbReference type="Pfam" id="PF07883">
    <property type="entry name" value="Cupin_2"/>
    <property type="match status" value="1"/>
</dbReference>
<dbReference type="InterPro" id="IPR011051">
    <property type="entry name" value="RmlC_Cupin_sf"/>
</dbReference>
<gene>
    <name evidence="3" type="ORF">C447_15786</name>
</gene>
<evidence type="ECO:0000256" key="1">
    <source>
        <dbReference type="ARBA" id="ARBA00022723"/>
    </source>
</evidence>
<dbReference type="Gene3D" id="2.60.120.10">
    <property type="entry name" value="Jelly Rolls"/>
    <property type="match status" value="1"/>
</dbReference>
<dbReference type="AlphaFoldDB" id="M0LSV7"/>
<dbReference type="GO" id="GO:0046872">
    <property type="term" value="F:metal ion binding"/>
    <property type="evidence" value="ECO:0007669"/>
    <property type="project" value="UniProtKB-KW"/>
</dbReference>
<evidence type="ECO:0000259" key="2">
    <source>
        <dbReference type="Pfam" id="PF07883"/>
    </source>
</evidence>
<protein>
    <submittedName>
        <fullName evidence="3">Cupin</fullName>
    </submittedName>
</protein>
<sequence length="153" mass="17005">MDVVTNPLEVHSVRKPVSSALGTEDFAMNYFELEPGESFSGGLHTHHDQEEVFYVQEGTATFEVGREREETEIEAGGLIRFAPGEFQIGKNDSDDRVVGFALGAPKARHDFEEIESLVHCRECGEETVHELDLTDEGQFEFTCTECGNEFATG</sequence>
<dbReference type="InterPro" id="IPR051610">
    <property type="entry name" value="GPI/OXD"/>
</dbReference>
<name>M0LSV7_9EURY</name>
<dbReference type="EMBL" id="AOMB01000042">
    <property type="protein sequence ID" value="EMA36248.1"/>
    <property type="molecule type" value="Genomic_DNA"/>
</dbReference>
<dbReference type="InterPro" id="IPR014710">
    <property type="entry name" value="RmlC-like_jellyroll"/>
</dbReference>
<feature type="domain" description="Cupin type-2" evidence="2">
    <location>
        <begin position="30"/>
        <end position="97"/>
    </location>
</feature>
<organism evidence="3 4">
    <name type="scientific">Halococcus hamelinensis 100A6</name>
    <dbReference type="NCBI Taxonomy" id="1132509"/>
    <lineage>
        <taxon>Archaea</taxon>
        <taxon>Methanobacteriati</taxon>
        <taxon>Methanobacteriota</taxon>
        <taxon>Stenosarchaea group</taxon>
        <taxon>Halobacteria</taxon>
        <taxon>Halobacteriales</taxon>
        <taxon>Halococcaceae</taxon>
        <taxon>Halococcus</taxon>
    </lineage>
</organism>
<proteinExistence type="predicted"/>
<dbReference type="PATRIC" id="fig|1132509.6.peg.3663"/>